<reference evidence="2 3" key="1">
    <citation type="journal article" date="2019" name="Int. J. Syst. Evol. Microbiol.">
        <title>The Global Catalogue of Microorganisms (GCM) 10K type strain sequencing project: providing services to taxonomists for standard genome sequencing and annotation.</title>
        <authorList>
            <consortium name="The Broad Institute Genomics Platform"/>
            <consortium name="The Broad Institute Genome Sequencing Center for Infectious Disease"/>
            <person name="Wu L."/>
            <person name="Ma J."/>
        </authorList>
    </citation>
    <scope>NUCLEOTIDE SEQUENCE [LARGE SCALE GENOMIC DNA]</scope>
    <source>
        <strain evidence="2 3">JCM 6835</strain>
    </source>
</reference>
<organism evidence="2 3">
    <name type="scientific">Nonomuraea recticatena</name>
    <dbReference type="NCBI Taxonomy" id="46178"/>
    <lineage>
        <taxon>Bacteria</taxon>
        <taxon>Bacillati</taxon>
        <taxon>Actinomycetota</taxon>
        <taxon>Actinomycetes</taxon>
        <taxon>Streptosporangiales</taxon>
        <taxon>Streptosporangiaceae</taxon>
        <taxon>Nonomuraea</taxon>
    </lineage>
</organism>
<sequence>MEDPFESSRASRSRVDRPGPVEAPTWNAWEGFRCAVAIERNRPFRARGIYSAELSPVAVLLDEGLPGDRLAPVPSGDGGSALERAFRQADAAPKAAAWSATHCA</sequence>
<protein>
    <submittedName>
        <fullName evidence="2">Uncharacterized protein</fullName>
    </submittedName>
</protein>
<gene>
    <name evidence="2" type="ORF">GCM10010412_053240</name>
</gene>
<evidence type="ECO:0000313" key="2">
    <source>
        <dbReference type="EMBL" id="GAA2672994.1"/>
    </source>
</evidence>
<comment type="caution">
    <text evidence="2">The sequence shown here is derived from an EMBL/GenBank/DDBJ whole genome shotgun (WGS) entry which is preliminary data.</text>
</comment>
<proteinExistence type="predicted"/>
<feature type="region of interest" description="Disordered" evidence="1">
    <location>
        <begin position="1"/>
        <end position="23"/>
    </location>
</feature>
<evidence type="ECO:0000313" key="3">
    <source>
        <dbReference type="Proteomes" id="UP001501666"/>
    </source>
</evidence>
<dbReference type="EMBL" id="BAAATE010000015">
    <property type="protein sequence ID" value="GAA2672994.1"/>
    <property type="molecule type" value="Genomic_DNA"/>
</dbReference>
<accession>A0ABN3SBA4</accession>
<dbReference type="Proteomes" id="UP001501666">
    <property type="component" value="Unassembled WGS sequence"/>
</dbReference>
<evidence type="ECO:0000256" key="1">
    <source>
        <dbReference type="SAM" id="MobiDB-lite"/>
    </source>
</evidence>
<keyword evidence="3" id="KW-1185">Reference proteome</keyword>
<name>A0ABN3SBA4_9ACTN</name>